<feature type="domain" description="KilA-N DNA-binding" evidence="1">
    <location>
        <begin position="39"/>
        <end position="147"/>
    </location>
</feature>
<organism evidence="2 3">
    <name type="scientific">Treponema phagedenis</name>
    <dbReference type="NCBI Taxonomy" id="162"/>
    <lineage>
        <taxon>Bacteria</taxon>
        <taxon>Pseudomonadati</taxon>
        <taxon>Spirochaetota</taxon>
        <taxon>Spirochaetia</taxon>
        <taxon>Spirochaetales</taxon>
        <taxon>Treponemataceae</taxon>
        <taxon>Treponema</taxon>
    </lineage>
</organism>
<reference evidence="3" key="1">
    <citation type="submission" date="2015-01" db="EMBL/GenBank/DDBJ databases">
        <authorList>
            <person name="Manzoor Shahid"/>
            <person name="Zubair Saima"/>
        </authorList>
    </citation>
    <scope>NUCLEOTIDE SEQUENCE [LARGE SCALE GENOMIC DNA]</scope>
    <source>
        <strain evidence="3">V1</strain>
    </source>
</reference>
<proteinExistence type="predicted"/>
<protein>
    <recommendedName>
        <fullName evidence="1">KilA-N DNA-binding domain-containing protein</fullName>
    </recommendedName>
</protein>
<dbReference type="InterPro" id="IPR018873">
    <property type="entry name" value="KilA-N_DNA-bd_domain"/>
</dbReference>
<dbReference type="GeneID" id="57751940"/>
<name>A0A0B7GW24_TREPH</name>
<accession>A0A0B7GW24</accession>
<keyword evidence="3" id="KW-1185">Reference proteome</keyword>
<evidence type="ECO:0000313" key="2">
    <source>
        <dbReference type="EMBL" id="CEM62874.1"/>
    </source>
</evidence>
<evidence type="ECO:0000313" key="3">
    <source>
        <dbReference type="Proteomes" id="UP000042527"/>
    </source>
</evidence>
<evidence type="ECO:0000259" key="1">
    <source>
        <dbReference type="Pfam" id="PF10543"/>
    </source>
</evidence>
<dbReference type="RefSeq" id="WP_024752918.1">
    <property type="nucleotide sequence ID" value="NZ_CP027018.1"/>
</dbReference>
<gene>
    <name evidence="2" type="ORF">TPHV1_50134</name>
</gene>
<dbReference type="AlphaFoldDB" id="A0A0B7GW24"/>
<dbReference type="EMBL" id="CDNC01000045">
    <property type="protein sequence ID" value="CEM62874.1"/>
    <property type="molecule type" value="Genomic_DNA"/>
</dbReference>
<sequence>MDKNKKAKIKTDNTLARVKESTKKSEQQILLVNTSTIRSKIYIIRGEKVMLDYELAEIYGYETKNFNRQVKNNIDKFDGDDFMFQLTKEEIEILRCKNCTSSLSENAKNFTEKFNIENTDLKSKNSSSSWGGKRYLPYAFTEQGIYHKVIDKLRLNPALNLV</sequence>
<dbReference type="Proteomes" id="UP000042527">
    <property type="component" value="Unassembled WGS sequence"/>
</dbReference>
<dbReference type="Pfam" id="PF10543">
    <property type="entry name" value="ORF6N"/>
    <property type="match status" value="1"/>
</dbReference>